<evidence type="ECO:0000259" key="11">
    <source>
        <dbReference type="Pfam" id="PF04412"/>
    </source>
</evidence>
<dbReference type="HOGENOM" id="CLU_018825_1_0_2"/>
<dbReference type="GeneID" id="10393716"/>
<evidence type="ECO:0000256" key="6">
    <source>
        <dbReference type="ARBA" id="ARBA00045299"/>
    </source>
</evidence>
<sequence>MYLSREEEKLLESDNPTVAKSMEILVALGEIYGADRLVDIKSAHVSGISYQNIGDAGLEWLEGLNARVAVPTTVNPAGMDVIRWKEMGIDEGFYRKQMRILKALERIGAEMSLTCTPYYFSDVSKGDHLAWAESNAVIYANSVLGARTNRESGISAIAAGITGKTPRYGMHVKGNRAPNVLVKVGGDNASLIGYEIGKLLKHDEIPLIVADRKFSNDELKLMGAAMAATGNKAIFHVEGQTPEWDDFERPSEKLEIDVKEVEKTCEPDLVAIGCPHLSREELLRIVELLRGKKVKREFWVFTSRKLAEECRSIVESIERSGAKVFCDTCMVVSPATENFECVMVNSGKALEYIPKLRGVKAVFGSLEECIKVAIS</sequence>
<comment type="subunit">
    <text evidence="8">Heterodimer composed of a large subunit (PMDh-L) and a small subunit (PMDh-S).</text>
</comment>
<gene>
    <name evidence="12" type="ordered locus">Arcve_0619</name>
</gene>
<dbReference type="GO" id="GO:0016829">
    <property type="term" value="F:lyase activity"/>
    <property type="evidence" value="ECO:0007669"/>
    <property type="project" value="UniProtKB-KW"/>
</dbReference>
<dbReference type="Proteomes" id="UP000008136">
    <property type="component" value="Chromosome"/>
</dbReference>
<comment type="catalytic activity">
    <reaction evidence="5">
        <text>(R)-5-phosphomevalonate = (2E)-3-methyl-5-phosphooxypent-2-enoate + H2O</text>
        <dbReference type="Rhea" id="RHEA:78975"/>
        <dbReference type="ChEBI" id="CHEBI:15377"/>
        <dbReference type="ChEBI" id="CHEBI:58146"/>
        <dbReference type="ChEBI" id="CHEBI:229665"/>
        <dbReference type="EC" id="4.2.1.182"/>
    </reaction>
    <physiologicalReaction direction="left-to-right" evidence="5">
        <dbReference type="Rhea" id="RHEA:78976"/>
    </physiologicalReaction>
</comment>
<evidence type="ECO:0000256" key="4">
    <source>
        <dbReference type="ARBA" id="ARBA00023239"/>
    </source>
</evidence>
<dbReference type="OrthoDB" id="25253at2157"/>
<evidence type="ECO:0000313" key="12">
    <source>
        <dbReference type="EMBL" id="AEA46640.1"/>
    </source>
</evidence>
<keyword evidence="13" id="KW-1185">Reference proteome</keyword>
<keyword evidence="3" id="KW-0414">Isoprene biosynthesis</keyword>
<accession>F2KQS8</accession>
<dbReference type="InterPro" id="IPR007506">
    <property type="entry name" value="PMDh-L-like_dom"/>
</dbReference>
<evidence type="ECO:0000256" key="10">
    <source>
        <dbReference type="ARBA" id="ARBA00047196"/>
    </source>
</evidence>
<organism evidence="12 13">
    <name type="scientific">Archaeoglobus veneficus (strain DSM 11195 / SNP6)</name>
    <dbReference type="NCBI Taxonomy" id="693661"/>
    <lineage>
        <taxon>Archaea</taxon>
        <taxon>Methanobacteriati</taxon>
        <taxon>Methanobacteriota</taxon>
        <taxon>Archaeoglobi</taxon>
        <taxon>Archaeoglobales</taxon>
        <taxon>Archaeoglobaceae</taxon>
        <taxon>Archaeoglobus</taxon>
    </lineage>
</organism>
<keyword evidence="4" id="KW-0456">Lyase</keyword>
<evidence type="ECO:0000313" key="13">
    <source>
        <dbReference type="Proteomes" id="UP000008136"/>
    </source>
</evidence>
<dbReference type="STRING" id="693661.Arcve_0619"/>
<comment type="pathway">
    <text evidence="1">Isoprenoid biosynthesis; isopentenyl diphosphate biosynthesis via mevalonate pathway.</text>
</comment>
<evidence type="ECO:0000256" key="1">
    <source>
        <dbReference type="ARBA" id="ARBA00005092"/>
    </source>
</evidence>
<name>F2KQS8_ARCVS</name>
<dbReference type="RefSeq" id="WP_013683314.1">
    <property type="nucleotide sequence ID" value="NC_015320.1"/>
</dbReference>
<dbReference type="PROSITE" id="PS50890">
    <property type="entry name" value="PUA"/>
    <property type="match status" value="1"/>
</dbReference>
<feature type="domain" description="Phosphomevalonate dehydratase large subunit-like" evidence="11">
    <location>
        <begin position="1"/>
        <end position="371"/>
    </location>
</feature>
<dbReference type="EMBL" id="CP002588">
    <property type="protein sequence ID" value="AEA46640.1"/>
    <property type="molecule type" value="Genomic_DNA"/>
</dbReference>
<dbReference type="GO" id="GO:0008299">
    <property type="term" value="P:isoprenoid biosynthetic process"/>
    <property type="evidence" value="ECO:0007669"/>
    <property type="project" value="UniProtKB-KW"/>
</dbReference>
<protein>
    <recommendedName>
        <fullName evidence="10">Phosphomevalonate dehydratase large subunit</fullName>
        <ecNumber evidence="9">4.2.1.182</ecNumber>
    </recommendedName>
</protein>
<evidence type="ECO:0000256" key="8">
    <source>
        <dbReference type="ARBA" id="ARBA00046520"/>
    </source>
</evidence>
<dbReference type="EC" id="4.2.1.182" evidence="9"/>
<dbReference type="PANTHER" id="PTHR36577:SF3">
    <property type="entry name" value="DUF521 DOMAIN PROTEIN (AFU_ORTHOLOGUE AFUA_6G00490)"/>
    <property type="match status" value="1"/>
</dbReference>
<dbReference type="AlphaFoldDB" id="F2KQS8"/>
<reference evidence="12 13" key="1">
    <citation type="submission" date="2011-03" db="EMBL/GenBank/DDBJ databases">
        <title>The complete genome of Archaeoglobus veneficus SNP6.</title>
        <authorList>
            <consortium name="US DOE Joint Genome Institute (JGI-PGF)"/>
            <person name="Lucas S."/>
            <person name="Copeland A."/>
            <person name="Lapidus A."/>
            <person name="Bruce D."/>
            <person name="Goodwin L."/>
            <person name="Pitluck S."/>
            <person name="Kyrpides N."/>
            <person name="Mavromatis K."/>
            <person name="Pagani I."/>
            <person name="Ivanova N."/>
            <person name="Mikhailova N."/>
            <person name="Lu M."/>
            <person name="Detter J.C."/>
            <person name="Tapia R."/>
            <person name="Han C."/>
            <person name="Land M."/>
            <person name="Hauser L."/>
            <person name="Markowitz V."/>
            <person name="Cheng J.-F."/>
            <person name="Hugenholtz P."/>
            <person name="Woyke T."/>
            <person name="Wu D."/>
            <person name="Spring S."/>
            <person name="Brambilla E."/>
            <person name="Klenk H.-P."/>
            <person name="Eisen J.A."/>
        </authorList>
    </citation>
    <scope>NUCLEOTIDE SEQUENCE [LARGE SCALE GENOMIC DNA]</scope>
    <source>
        <strain>SNP6</strain>
    </source>
</reference>
<dbReference type="CDD" id="cd01355">
    <property type="entry name" value="AcnX"/>
    <property type="match status" value="1"/>
</dbReference>
<evidence type="ECO:0000256" key="2">
    <source>
        <dbReference type="ARBA" id="ARBA00023004"/>
    </source>
</evidence>
<proteinExistence type="inferred from homology"/>
<evidence type="ECO:0000256" key="7">
    <source>
        <dbReference type="ARBA" id="ARBA00046333"/>
    </source>
</evidence>
<evidence type="ECO:0000256" key="5">
    <source>
        <dbReference type="ARBA" id="ARBA00045120"/>
    </source>
</evidence>
<keyword evidence="2" id="KW-0408">Iron</keyword>
<dbReference type="KEGG" id="ave:Arcve_0619"/>
<comment type="function">
    <text evidence="6">Component of a hydro-lyase that catalyzes the dehydration of mevalonate 5-phosphate (MVA5P) to form trans-anhydromevalonate 5-phosphate (tAHMP). Involved in the archaeal mevalonate (MVA) pathway, which provides fundamental precursors for isoprenoid biosynthesis, such as isopentenyl diphosphate (IPP) and dimethylallyl diphosphate (DMAPP).</text>
</comment>
<comment type="similarity">
    <text evidence="7">Belongs to the AcnX type II large subunit family.</text>
</comment>
<dbReference type="eggNOG" id="arCOG04278">
    <property type="taxonomic scope" value="Archaea"/>
</dbReference>
<evidence type="ECO:0000256" key="3">
    <source>
        <dbReference type="ARBA" id="ARBA00023229"/>
    </source>
</evidence>
<dbReference type="Pfam" id="PF04412">
    <property type="entry name" value="AcnX"/>
    <property type="match status" value="1"/>
</dbReference>
<evidence type="ECO:0000256" key="9">
    <source>
        <dbReference type="ARBA" id="ARBA00047176"/>
    </source>
</evidence>
<dbReference type="PANTHER" id="PTHR36577">
    <property type="entry name" value="DUF521 DOMAIN PROTEIN (AFU_ORTHOLOGUE AFUA_6G00490)"/>
    <property type="match status" value="1"/>
</dbReference>